<proteinExistence type="predicted"/>
<accession>A0A1M5RXM6</accession>
<reference evidence="2 3" key="1">
    <citation type="submission" date="2016-11" db="EMBL/GenBank/DDBJ databases">
        <authorList>
            <person name="Jaros S."/>
            <person name="Januszkiewicz K."/>
            <person name="Wedrychowicz H."/>
        </authorList>
    </citation>
    <scope>NUCLEOTIDE SEQUENCE [LARGE SCALE GENOMIC DNA]</scope>
    <source>
        <strain evidence="2 3">DSM 45408</strain>
    </source>
</reference>
<keyword evidence="1" id="KW-0812">Transmembrane</keyword>
<evidence type="ECO:0000256" key="1">
    <source>
        <dbReference type="SAM" id="Phobius"/>
    </source>
</evidence>
<keyword evidence="3" id="KW-1185">Reference proteome</keyword>
<evidence type="ECO:0000313" key="3">
    <source>
        <dbReference type="Proteomes" id="UP000184471"/>
    </source>
</evidence>
<feature type="transmembrane region" description="Helical" evidence="1">
    <location>
        <begin position="50"/>
        <end position="80"/>
    </location>
</feature>
<evidence type="ECO:0000313" key="2">
    <source>
        <dbReference type="EMBL" id="SHH30778.1"/>
    </source>
</evidence>
<dbReference type="RefSeq" id="WP_073422617.1">
    <property type="nucleotide sequence ID" value="NZ_FQVX01000006.1"/>
</dbReference>
<keyword evidence="1" id="KW-0472">Membrane</keyword>
<feature type="transmembrane region" description="Helical" evidence="1">
    <location>
        <begin position="87"/>
        <end position="112"/>
    </location>
</feature>
<dbReference type="Proteomes" id="UP000184471">
    <property type="component" value="Unassembled WGS sequence"/>
</dbReference>
<dbReference type="AlphaFoldDB" id="A0A1M5RXM6"/>
<dbReference type="STRING" id="1070870.SAMN05444351_4527"/>
<dbReference type="EMBL" id="FQVX01000006">
    <property type="protein sequence ID" value="SHH30778.1"/>
    <property type="molecule type" value="Genomic_DNA"/>
</dbReference>
<feature type="transmembrane region" description="Helical" evidence="1">
    <location>
        <begin position="21"/>
        <end position="44"/>
    </location>
</feature>
<feature type="transmembrane region" description="Helical" evidence="1">
    <location>
        <begin position="118"/>
        <end position="137"/>
    </location>
</feature>
<protein>
    <submittedName>
        <fullName evidence="2">Uncharacterized protein</fullName>
    </submittedName>
</protein>
<organism evidence="2 3">
    <name type="scientific">Geodermatophilus nigrescens</name>
    <dbReference type="NCBI Taxonomy" id="1070870"/>
    <lineage>
        <taxon>Bacteria</taxon>
        <taxon>Bacillati</taxon>
        <taxon>Actinomycetota</taxon>
        <taxon>Actinomycetes</taxon>
        <taxon>Geodermatophilales</taxon>
        <taxon>Geodermatophilaceae</taxon>
        <taxon>Geodermatophilus</taxon>
    </lineage>
</organism>
<gene>
    <name evidence="2" type="ORF">SAMN05444351_4527</name>
</gene>
<sequence length="162" mass="16241">MTGRIPLPPRPGSVHQAGWTAVVLALAALPGGFLALLVGLSVPWRELDGLAAVLFDVLVPVLGVTLVAGLLFLGGALLLLTGAGRGLLYVAVAVQVAVTLYWLLALAAGMLAGEDGDGLVLAGLLAALPGPVALWVASRARAASTTAWLAARASAEGVPQAR</sequence>
<keyword evidence="1" id="KW-1133">Transmembrane helix</keyword>
<name>A0A1M5RXM6_9ACTN</name>